<organism evidence="1 2">
    <name type="scientific">Staurois parvus</name>
    <dbReference type="NCBI Taxonomy" id="386267"/>
    <lineage>
        <taxon>Eukaryota</taxon>
        <taxon>Metazoa</taxon>
        <taxon>Chordata</taxon>
        <taxon>Craniata</taxon>
        <taxon>Vertebrata</taxon>
        <taxon>Euteleostomi</taxon>
        <taxon>Amphibia</taxon>
        <taxon>Batrachia</taxon>
        <taxon>Anura</taxon>
        <taxon>Neobatrachia</taxon>
        <taxon>Ranoidea</taxon>
        <taxon>Ranidae</taxon>
        <taxon>Staurois</taxon>
    </lineage>
</organism>
<gene>
    <name evidence="1" type="ORF">SPARVUS_LOCUS14447261</name>
</gene>
<evidence type="ECO:0000313" key="1">
    <source>
        <dbReference type="EMBL" id="CAI9610702.1"/>
    </source>
</evidence>
<dbReference type="EMBL" id="CATNWA010019007">
    <property type="protein sequence ID" value="CAI9610702.1"/>
    <property type="molecule type" value="Genomic_DNA"/>
</dbReference>
<reference evidence="1" key="1">
    <citation type="submission" date="2023-05" db="EMBL/GenBank/DDBJ databases">
        <authorList>
            <person name="Stuckert A."/>
        </authorList>
    </citation>
    <scope>NUCLEOTIDE SEQUENCE</scope>
</reference>
<name>A0ABN9GQW6_9NEOB</name>
<protein>
    <submittedName>
        <fullName evidence="1">Uncharacterized protein</fullName>
    </submittedName>
</protein>
<proteinExistence type="predicted"/>
<sequence length="108" mass="11731">MQQSASTSAALPFGKLVSTSGLVYPVLSHTSTSVSLGDVASPTSTVQATAVASTSIVLQPSRIRTQAHRAPMSFRMCLQTLISSPQILQQPYFPHSLPKPEFRWKQQF</sequence>
<comment type="caution">
    <text evidence="1">The sequence shown here is derived from an EMBL/GenBank/DDBJ whole genome shotgun (WGS) entry which is preliminary data.</text>
</comment>
<dbReference type="Proteomes" id="UP001162483">
    <property type="component" value="Unassembled WGS sequence"/>
</dbReference>
<keyword evidence="2" id="KW-1185">Reference proteome</keyword>
<evidence type="ECO:0000313" key="2">
    <source>
        <dbReference type="Proteomes" id="UP001162483"/>
    </source>
</evidence>
<accession>A0ABN9GQW6</accession>